<dbReference type="EC" id="4.2.1.8" evidence="7"/>
<name>A0A4R5DGR7_9ACTN</name>
<dbReference type="GO" id="GO:0042840">
    <property type="term" value="P:D-glucuronate catabolic process"/>
    <property type="evidence" value="ECO:0007669"/>
    <property type="project" value="TreeGrafter"/>
</dbReference>
<keyword evidence="10" id="KW-0456">Lyase</keyword>
<dbReference type="GO" id="GO:0008198">
    <property type="term" value="F:ferrous iron binding"/>
    <property type="evidence" value="ECO:0007669"/>
    <property type="project" value="TreeGrafter"/>
</dbReference>
<comment type="function">
    <text evidence="4">Catalyzes the dehydration of D-mannonate.</text>
</comment>
<keyword evidence="12" id="KW-1185">Reference proteome</keyword>
<evidence type="ECO:0000256" key="2">
    <source>
        <dbReference type="ARBA" id="ARBA00001936"/>
    </source>
</evidence>
<comment type="catalytic activity">
    <reaction evidence="1">
        <text>D-mannonate = 2-dehydro-3-deoxy-D-gluconate + H2O</text>
        <dbReference type="Rhea" id="RHEA:20097"/>
        <dbReference type="ChEBI" id="CHEBI:15377"/>
        <dbReference type="ChEBI" id="CHEBI:17767"/>
        <dbReference type="ChEBI" id="CHEBI:57990"/>
        <dbReference type="EC" id="4.2.1.8"/>
    </reaction>
</comment>
<protein>
    <recommendedName>
        <fullName evidence="7">mannonate dehydratase</fullName>
        <ecNumber evidence="7">4.2.1.8</ecNumber>
    </recommendedName>
</protein>
<keyword evidence="8" id="KW-0408">Iron</keyword>
<dbReference type="InterPro" id="IPR004628">
    <property type="entry name" value="Man_deHydtase"/>
</dbReference>
<dbReference type="OrthoDB" id="104997at2"/>
<dbReference type="InParanoid" id="A0A4R5DGR7"/>
<accession>A0A4R5DGR7</accession>
<comment type="similarity">
    <text evidence="6">Belongs to the mannonate dehydratase family.</text>
</comment>
<evidence type="ECO:0000256" key="5">
    <source>
        <dbReference type="ARBA" id="ARBA00004892"/>
    </source>
</evidence>
<evidence type="ECO:0000313" key="12">
    <source>
        <dbReference type="Proteomes" id="UP000294739"/>
    </source>
</evidence>
<comment type="caution">
    <text evidence="11">The sequence shown here is derived from an EMBL/GenBank/DDBJ whole genome shotgun (WGS) entry which is preliminary data.</text>
</comment>
<dbReference type="GO" id="GO:0030145">
    <property type="term" value="F:manganese ion binding"/>
    <property type="evidence" value="ECO:0007669"/>
    <property type="project" value="TreeGrafter"/>
</dbReference>
<evidence type="ECO:0000313" key="11">
    <source>
        <dbReference type="EMBL" id="TDE09915.1"/>
    </source>
</evidence>
<reference evidence="11 12" key="1">
    <citation type="submission" date="2019-03" db="EMBL/GenBank/DDBJ databases">
        <title>Draft genome sequences of novel Actinobacteria.</title>
        <authorList>
            <person name="Sahin N."/>
            <person name="Ay H."/>
            <person name="Saygin H."/>
        </authorList>
    </citation>
    <scope>NUCLEOTIDE SEQUENCE [LARGE SCALE GENOMIC DNA]</scope>
    <source>
        <strain evidence="11 12">5K138</strain>
    </source>
</reference>
<sequence>MWDLCLQLGVTHAVSSIPEGPEYPSPWDFDHLFRLQQRFADAGITLSVIESAPAEIQEPIKLGLPDRDRHIEQFCQLLSNMGRLGIPVICHNWMAGFTWQRTSFAIEARGGALVTGYDHQRLATAPLSPWGEISESQLWENMHYFLERVVPVAEESGVRLAVHPDDPPISPIRGVSRILTSPEALKRVIDLVPSPNNGVTLCQGTVSSMGVDVVKAIHLLGSTGRVFFVHFRDVRGGPESFVETFQDDGQTDMAAAMRAYADVGFDGYLRVDHVPTMAGEDNQAPGYETLGRLYALGYVRGLVHAIEGDQR</sequence>
<comment type="pathway">
    <text evidence="5">Carbohydrate metabolism; pentose and glucuronate interconversion.</text>
</comment>
<gene>
    <name evidence="11" type="ORF">E1269_13145</name>
</gene>
<evidence type="ECO:0000256" key="9">
    <source>
        <dbReference type="ARBA" id="ARBA00023211"/>
    </source>
</evidence>
<organism evidence="11 12">
    <name type="scientific">Jiangella asiatica</name>
    <dbReference type="NCBI Taxonomy" id="2530372"/>
    <lineage>
        <taxon>Bacteria</taxon>
        <taxon>Bacillati</taxon>
        <taxon>Actinomycetota</taxon>
        <taxon>Actinomycetes</taxon>
        <taxon>Jiangellales</taxon>
        <taxon>Jiangellaceae</taxon>
        <taxon>Jiangella</taxon>
    </lineage>
</organism>
<dbReference type="PANTHER" id="PTHR30387:SF2">
    <property type="entry name" value="MANNONATE DEHYDRATASE"/>
    <property type="match status" value="1"/>
</dbReference>
<dbReference type="Proteomes" id="UP000294739">
    <property type="component" value="Unassembled WGS sequence"/>
</dbReference>
<dbReference type="PANTHER" id="PTHR30387">
    <property type="entry name" value="MANNONATE DEHYDRATASE"/>
    <property type="match status" value="1"/>
</dbReference>
<dbReference type="Pfam" id="PF03786">
    <property type="entry name" value="UxuA"/>
    <property type="match status" value="2"/>
</dbReference>
<dbReference type="EMBL" id="SMKZ01000016">
    <property type="protein sequence ID" value="TDE09915.1"/>
    <property type="molecule type" value="Genomic_DNA"/>
</dbReference>
<dbReference type="SUPFAM" id="SSF51658">
    <property type="entry name" value="Xylose isomerase-like"/>
    <property type="match status" value="1"/>
</dbReference>
<evidence type="ECO:0000256" key="4">
    <source>
        <dbReference type="ARBA" id="ARBA00002713"/>
    </source>
</evidence>
<evidence type="ECO:0000256" key="1">
    <source>
        <dbReference type="ARBA" id="ARBA00001794"/>
    </source>
</evidence>
<dbReference type="Gene3D" id="3.20.20.150">
    <property type="entry name" value="Divalent-metal-dependent TIM barrel enzymes"/>
    <property type="match status" value="1"/>
</dbReference>
<dbReference type="InterPro" id="IPR036237">
    <property type="entry name" value="Xyl_isomerase-like_sf"/>
</dbReference>
<comment type="cofactor">
    <cofactor evidence="3">
        <name>Fe(2+)</name>
        <dbReference type="ChEBI" id="CHEBI:29033"/>
    </cofactor>
</comment>
<evidence type="ECO:0000256" key="6">
    <source>
        <dbReference type="ARBA" id="ARBA00007389"/>
    </source>
</evidence>
<evidence type="ECO:0000256" key="10">
    <source>
        <dbReference type="ARBA" id="ARBA00023239"/>
    </source>
</evidence>
<dbReference type="AlphaFoldDB" id="A0A4R5DGR7"/>
<comment type="cofactor">
    <cofactor evidence="2">
        <name>Mn(2+)</name>
        <dbReference type="ChEBI" id="CHEBI:29035"/>
    </cofactor>
</comment>
<evidence type="ECO:0000256" key="7">
    <source>
        <dbReference type="ARBA" id="ARBA00012927"/>
    </source>
</evidence>
<dbReference type="GO" id="GO:0008927">
    <property type="term" value="F:mannonate dehydratase activity"/>
    <property type="evidence" value="ECO:0007669"/>
    <property type="project" value="UniProtKB-EC"/>
</dbReference>
<evidence type="ECO:0000256" key="8">
    <source>
        <dbReference type="ARBA" id="ARBA00023004"/>
    </source>
</evidence>
<evidence type="ECO:0000256" key="3">
    <source>
        <dbReference type="ARBA" id="ARBA00001954"/>
    </source>
</evidence>
<proteinExistence type="inferred from homology"/>
<dbReference type="UniPathway" id="UPA00246"/>
<keyword evidence="9" id="KW-0464">Manganese</keyword>